<comment type="caution">
    <text evidence="8">The sequence shown here is derived from an EMBL/GenBank/DDBJ whole genome shotgun (WGS) entry which is preliminary data.</text>
</comment>
<evidence type="ECO:0000256" key="5">
    <source>
        <dbReference type="ARBA" id="ARBA00023284"/>
    </source>
</evidence>
<name>A0A2P8E423_9ACTN</name>
<feature type="compositionally biased region" description="Basic and acidic residues" evidence="6">
    <location>
        <begin position="1"/>
        <end position="21"/>
    </location>
</feature>
<evidence type="ECO:0000256" key="1">
    <source>
        <dbReference type="ARBA" id="ARBA00005791"/>
    </source>
</evidence>
<evidence type="ECO:0000256" key="3">
    <source>
        <dbReference type="ARBA" id="ARBA00023002"/>
    </source>
</evidence>
<proteinExistence type="inferred from homology"/>
<evidence type="ECO:0000256" key="2">
    <source>
        <dbReference type="ARBA" id="ARBA00022729"/>
    </source>
</evidence>
<evidence type="ECO:0000256" key="6">
    <source>
        <dbReference type="SAM" id="MobiDB-lite"/>
    </source>
</evidence>
<dbReference type="PANTHER" id="PTHR13887:SF14">
    <property type="entry name" value="DISULFIDE BOND FORMATION PROTEIN D"/>
    <property type="match status" value="1"/>
</dbReference>
<reference evidence="8 9" key="1">
    <citation type="submission" date="2018-03" db="EMBL/GenBank/DDBJ databases">
        <title>Genomic Encyclopedia of Archaeal and Bacterial Type Strains, Phase II (KMG-II): from individual species to whole genera.</title>
        <authorList>
            <person name="Goeker M."/>
        </authorList>
    </citation>
    <scope>NUCLEOTIDE SEQUENCE [LARGE SCALE GENOMIC DNA]</scope>
    <source>
        <strain evidence="8 9">DSM 45211</strain>
    </source>
</reference>
<keyword evidence="8" id="KW-0413">Isomerase</keyword>
<dbReference type="InterPro" id="IPR012336">
    <property type="entry name" value="Thioredoxin-like_fold"/>
</dbReference>
<dbReference type="Gene3D" id="3.40.30.10">
    <property type="entry name" value="Glutaredoxin"/>
    <property type="match status" value="1"/>
</dbReference>
<keyword evidence="9" id="KW-1185">Reference proteome</keyword>
<feature type="region of interest" description="Disordered" evidence="6">
    <location>
        <begin position="1"/>
        <end position="26"/>
    </location>
</feature>
<feature type="region of interest" description="Disordered" evidence="6">
    <location>
        <begin position="235"/>
        <end position="276"/>
    </location>
</feature>
<dbReference type="AlphaFoldDB" id="A0A2P8E423"/>
<keyword evidence="3" id="KW-0560">Oxidoreductase</keyword>
<dbReference type="GO" id="GO:0016491">
    <property type="term" value="F:oxidoreductase activity"/>
    <property type="evidence" value="ECO:0007669"/>
    <property type="project" value="UniProtKB-KW"/>
</dbReference>
<dbReference type="EMBL" id="PYGE01000006">
    <property type="protein sequence ID" value="PSL04177.1"/>
    <property type="molecule type" value="Genomic_DNA"/>
</dbReference>
<keyword evidence="5" id="KW-0676">Redox-active center</keyword>
<dbReference type="Pfam" id="PF13462">
    <property type="entry name" value="Thioredoxin_4"/>
    <property type="match status" value="1"/>
</dbReference>
<keyword evidence="2" id="KW-0732">Signal</keyword>
<accession>A0A2P8E423</accession>
<dbReference type="OrthoDB" id="117402at2"/>
<feature type="domain" description="Thioredoxin-like fold" evidence="7">
    <location>
        <begin position="77"/>
        <end position="238"/>
    </location>
</feature>
<dbReference type="SUPFAM" id="SSF52833">
    <property type="entry name" value="Thioredoxin-like"/>
    <property type="match status" value="1"/>
</dbReference>
<comment type="similarity">
    <text evidence="1">Belongs to the thioredoxin family. DsbA subfamily.</text>
</comment>
<dbReference type="GO" id="GO:0016853">
    <property type="term" value="F:isomerase activity"/>
    <property type="evidence" value="ECO:0007669"/>
    <property type="project" value="UniProtKB-KW"/>
</dbReference>
<evidence type="ECO:0000256" key="4">
    <source>
        <dbReference type="ARBA" id="ARBA00023157"/>
    </source>
</evidence>
<dbReference type="RefSeq" id="WP_106537187.1">
    <property type="nucleotide sequence ID" value="NZ_ML142900.1"/>
</dbReference>
<organism evidence="8 9">
    <name type="scientific">Haloactinopolyspora alba</name>
    <dbReference type="NCBI Taxonomy" id="648780"/>
    <lineage>
        <taxon>Bacteria</taxon>
        <taxon>Bacillati</taxon>
        <taxon>Actinomycetota</taxon>
        <taxon>Actinomycetes</taxon>
        <taxon>Jiangellales</taxon>
        <taxon>Jiangellaceae</taxon>
        <taxon>Haloactinopolyspora</taxon>
    </lineage>
</organism>
<dbReference type="CDD" id="cd02972">
    <property type="entry name" value="DsbA_family"/>
    <property type="match status" value="1"/>
</dbReference>
<sequence>MSSKKAEARERVKAMREEQARRDRRRERTMRFGVAGAVVAAVAIIAIAVAASRGGDGPVAVPEAAGAGNGQEVGSENQGIMIGDASAPVTIDYWMDFLCPHCKEFHDRNGEAISQMVEAGDANIVYHPVTYTGNVYSTRANNAFACAADEGKANEFIDAAFASQQQWSTSTLVDLGEQAGIGGDYESCVRDDTYEDWSSNVESQAQNYDVTGTPTTFINGQLLPRTSQTPDGITSAVEAVAAGGDVPTPSPQGTQAPEGGQTGGAAGEQPSAQPTQ</sequence>
<keyword evidence="4" id="KW-1015">Disulfide bond</keyword>
<evidence type="ECO:0000313" key="8">
    <source>
        <dbReference type="EMBL" id="PSL04177.1"/>
    </source>
</evidence>
<dbReference type="Proteomes" id="UP000243528">
    <property type="component" value="Unassembled WGS sequence"/>
</dbReference>
<evidence type="ECO:0000259" key="7">
    <source>
        <dbReference type="Pfam" id="PF13462"/>
    </source>
</evidence>
<evidence type="ECO:0000313" key="9">
    <source>
        <dbReference type="Proteomes" id="UP000243528"/>
    </source>
</evidence>
<gene>
    <name evidence="8" type="ORF">CLV30_106182</name>
</gene>
<protein>
    <submittedName>
        <fullName evidence="8">Protein-disulfide isomerase</fullName>
    </submittedName>
</protein>
<dbReference type="InterPro" id="IPR036249">
    <property type="entry name" value="Thioredoxin-like_sf"/>
</dbReference>
<dbReference type="PANTHER" id="PTHR13887">
    <property type="entry name" value="GLUTATHIONE S-TRANSFERASE KAPPA"/>
    <property type="match status" value="1"/>
</dbReference>